<evidence type="ECO:0000256" key="1">
    <source>
        <dbReference type="SAM" id="MobiDB-lite"/>
    </source>
</evidence>
<gene>
    <name evidence="3" type="ORF">Golax_003330</name>
</gene>
<proteinExistence type="predicted"/>
<comment type="caution">
    <text evidence="3">The sequence shown here is derived from an EMBL/GenBank/DDBJ whole genome shotgun (WGS) entry which is preliminary data.</text>
</comment>
<evidence type="ECO:0000313" key="4">
    <source>
        <dbReference type="Proteomes" id="UP000593574"/>
    </source>
</evidence>
<reference evidence="3 4" key="1">
    <citation type="journal article" date="2019" name="Genome Biol. Evol.">
        <title>Insights into the evolution of the New World diploid cottons (Gossypium, subgenus Houzingenia) based on genome sequencing.</title>
        <authorList>
            <person name="Grover C.E."/>
            <person name="Arick M.A. 2nd"/>
            <person name="Thrash A."/>
            <person name="Conover J.L."/>
            <person name="Sanders W.S."/>
            <person name="Peterson D.G."/>
            <person name="Frelichowski J.E."/>
            <person name="Scheffler J.A."/>
            <person name="Scheffler B.E."/>
            <person name="Wendel J.F."/>
        </authorList>
    </citation>
    <scope>NUCLEOTIDE SEQUENCE [LARGE SCALE GENOMIC DNA]</scope>
    <source>
        <strain evidence="3">4</strain>
        <tissue evidence="3">Leaf</tissue>
    </source>
</reference>
<feature type="domain" description="RNase H type-1" evidence="2">
    <location>
        <begin position="201"/>
        <end position="321"/>
    </location>
</feature>
<sequence>MHDFGLNVPSIGPLSKPNPASPYLQVCPTEADQPNTCVPLKLGGAGSSGNGLIGKLNSPAAFSKPDSDHQHAHVLTHGGRKTSNALRERGSRFKASGNSQVPLANFMEEVVKLISSELTNEVEMGVCPHFGEFVDLADLHDLGFRGPPFTWHKACANVNTDRLLSDLVTGEDYILHIIRDYTLAKEFWKQELLPRDWTFLNTDGAIQLTSGSAVIGRVVRNGIGDWVIGYNRFIGNCSLFDTKLWGILDGLKLIQRRGHSNVVIHSNSLKVVKAIHGNVSKISNSALIRRIHRILSQESQWILRYIPREENQCADYLAKLAFEKKEDLQQVETPPDAMLEFLKVDKERNFSTS</sequence>
<dbReference type="GO" id="GO:0003676">
    <property type="term" value="F:nucleic acid binding"/>
    <property type="evidence" value="ECO:0007669"/>
    <property type="project" value="InterPro"/>
</dbReference>
<dbReference type="InterPro" id="IPR044730">
    <property type="entry name" value="RNase_H-like_dom_plant"/>
</dbReference>
<dbReference type="Pfam" id="PF13456">
    <property type="entry name" value="RVT_3"/>
    <property type="match status" value="1"/>
</dbReference>
<dbReference type="SUPFAM" id="SSF53098">
    <property type="entry name" value="Ribonuclease H-like"/>
    <property type="match status" value="1"/>
</dbReference>
<name>A0A7J9AGQ8_9ROSI</name>
<dbReference type="Gene3D" id="3.30.420.10">
    <property type="entry name" value="Ribonuclease H-like superfamily/Ribonuclease H"/>
    <property type="match status" value="1"/>
</dbReference>
<feature type="region of interest" description="Disordered" evidence="1">
    <location>
        <begin position="63"/>
        <end position="83"/>
    </location>
</feature>
<protein>
    <recommendedName>
        <fullName evidence="2">RNase H type-1 domain-containing protein</fullName>
    </recommendedName>
</protein>
<dbReference type="PANTHER" id="PTHR47723">
    <property type="entry name" value="OS05G0353850 PROTEIN"/>
    <property type="match status" value="1"/>
</dbReference>
<dbReference type="CDD" id="cd06222">
    <property type="entry name" value="RNase_H_like"/>
    <property type="match status" value="1"/>
</dbReference>
<dbReference type="InterPro" id="IPR053151">
    <property type="entry name" value="RNase_H-like"/>
</dbReference>
<organism evidence="3 4">
    <name type="scientific">Gossypium laxum</name>
    <dbReference type="NCBI Taxonomy" id="34288"/>
    <lineage>
        <taxon>Eukaryota</taxon>
        <taxon>Viridiplantae</taxon>
        <taxon>Streptophyta</taxon>
        <taxon>Embryophyta</taxon>
        <taxon>Tracheophyta</taxon>
        <taxon>Spermatophyta</taxon>
        <taxon>Magnoliopsida</taxon>
        <taxon>eudicotyledons</taxon>
        <taxon>Gunneridae</taxon>
        <taxon>Pentapetalae</taxon>
        <taxon>rosids</taxon>
        <taxon>malvids</taxon>
        <taxon>Malvales</taxon>
        <taxon>Malvaceae</taxon>
        <taxon>Malvoideae</taxon>
        <taxon>Gossypium</taxon>
    </lineage>
</organism>
<dbReference type="Proteomes" id="UP000593574">
    <property type="component" value="Unassembled WGS sequence"/>
</dbReference>
<evidence type="ECO:0000313" key="3">
    <source>
        <dbReference type="EMBL" id="MBA0722674.1"/>
    </source>
</evidence>
<dbReference type="GO" id="GO:0004523">
    <property type="term" value="F:RNA-DNA hybrid ribonuclease activity"/>
    <property type="evidence" value="ECO:0007669"/>
    <property type="project" value="InterPro"/>
</dbReference>
<dbReference type="InterPro" id="IPR002156">
    <property type="entry name" value="RNaseH_domain"/>
</dbReference>
<dbReference type="InterPro" id="IPR012337">
    <property type="entry name" value="RNaseH-like_sf"/>
</dbReference>
<dbReference type="InterPro" id="IPR036397">
    <property type="entry name" value="RNaseH_sf"/>
</dbReference>
<keyword evidence="4" id="KW-1185">Reference proteome</keyword>
<dbReference type="AlphaFoldDB" id="A0A7J9AGQ8"/>
<accession>A0A7J9AGQ8</accession>
<dbReference type="EMBL" id="JABEZV010000010">
    <property type="protein sequence ID" value="MBA0722674.1"/>
    <property type="molecule type" value="Genomic_DNA"/>
</dbReference>
<evidence type="ECO:0000259" key="2">
    <source>
        <dbReference type="Pfam" id="PF13456"/>
    </source>
</evidence>
<dbReference type="PANTHER" id="PTHR47723:SF19">
    <property type="entry name" value="POLYNUCLEOTIDYL TRANSFERASE, RIBONUCLEASE H-LIKE SUPERFAMILY PROTEIN"/>
    <property type="match status" value="1"/>
</dbReference>